<dbReference type="EMBL" id="JBHTMB010000287">
    <property type="protein sequence ID" value="MFD1237414.1"/>
    <property type="molecule type" value="Genomic_DNA"/>
</dbReference>
<dbReference type="InterPro" id="IPR002347">
    <property type="entry name" value="SDR_fam"/>
</dbReference>
<evidence type="ECO:0000256" key="2">
    <source>
        <dbReference type="ARBA" id="ARBA00023002"/>
    </source>
</evidence>
<sequence>MGWLDHTSVLVTGGGSGLGRAIVSRFVEEGARVVVLDRSKEKLDEVAGAFGDAVRTVAGDVTSVEDNEAAVAAAVDDFGGLDVLVGNAGIWDFNASLEATDAHRLAGGFDELFGVNVKGYLLAAKAALPALRAARGSMVFTLSNAAFYPGGGGPLYTASKHAGVGLVRQLAYELAPHVRVNGVAPGGMATDLRGPGSLGLAGQSITEAMPIQDIVREHGALQLDITAEDYVGTYLLLASRRESATVTGTVVDISGMGTPPRRRMSAGGEA</sequence>
<evidence type="ECO:0000313" key="5">
    <source>
        <dbReference type="EMBL" id="MFD1237414.1"/>
    </source>
</evidence>
<gene>
    <name evidence="5" type="primary">hcaB</name>
    <name evidence="5" type="ORF">ACFQ34_29375</name>
</gene>
<evidence type="ECO:0000256" key="3">
    <source>
        <dbReference type="RuleBase" id="RU000363"/>
    </source>
</evidence>
<dbReference type="EC" id="1.3.1.87" evidence="5"/>
<dbReference type="Gene3D" id="3.40.50.720">
    <property type="entry name" value="NAD(P)-binding Rossmann-like Domain"/>
    <property type="match status" value="1"/>
</dbReference>
<dbReference type="InterPro" id="IPR020904">
    <property type="entry name" value="Sc_DH/Rdtase_CS"/>
</dbReference>
<organism evidence="5 6">
    <name type="scientific">Pseudonocardia benzenivorans</name>
    <dbReference type="NCBI Taxonomy" id="228005"/>
    <lineage>
        <taxon>Bacteria</taxon>
        <taxon>Bacillati</taxon>
        <taxon>Actinomycetota</taxon>
        <taxon>Actinomycetes</taxon>
        <taxon>Pseudonocardiales</taxon>
        <taxon>Pseudonocardiaceae</taxon>
        <taxon>Pseudonocardia</taxon>
    </lineage>
</organism>
<comment type="caution">
    <text evidence="5">The sequence shown here is derived from an EMBL/GenBank/DDBJ whole genome shotgun (WGS) entry which is preliminary data.</text>
</comment>
<dbReference type="Proteomes" id="UP001597182">
    <property type="component" value="Unassembled WGS sequence"/>
</dbReference>
<accession>A0ABW3VQE7</accession>
<dbReference type="PANTHER" id="PTHR43669:SF3">
    <property type="entry name" value="ALCOHOL DEHYDROGENASE, PUTATIVE (AFU_ORTHOLOGUE AFUA_3G03445)-RELATED"/>
    <property type="match status" value="1"/>
</dbReference>
<feature type="region of interest" description="Disordered" evidence="4">
    <location>
        <begin position="251"/>
        <end position="270"/>
    </location>
</feature>
<dbReference type="InterPro" id="IPR036291">
    <property type="entry name" value="NAD(P)-bd_dom_sf"/>
</dbReference>
<proteinExistence type="inferred from homology"/>
<protein>
    <submittedName>
        <fullName evidence="5">3-(Cis-5,6-dihydroxycyclohexa-1, 3-dien-1-yl)propanoate dehydrogenase</fullName>
        <ecNumber evidence="5">1.3.1.87</ecNumber>
    </submittedName>
</protein>
<keyword evidence="2 5" id="KW-0560">Oxidoreductase</keyword>
<dbReference type="SUPFAM" id="SSF51735">
    <property type="entry name" value="NAD(P)-binding Rossmann-fold domains"/>
    <property type="match status" value="1"/>
</dbReference>
<dbReference type="PROSITE" id="PS00061">
    <property type="entry name" value="ADH_SHORT"/>
    <property type="match status" value="1"/>
</dbReference>
<dbReference type="GO" id="GO:0018498">
    <property type="term" value="F:2,3-dihydroxy-2,3-dihydro-phenylpropionate dehydrogenase activity"/>
    <property type="evidence" value="ECO:0007669"/>
    <property type="project" value="UniProtKB-EC"/>
</dbReference>
<dbReference type="NCBIfam" id="NF004849">
    <property type="entry name" value="PRK06200.1"/>
    <property type="match status" value="1"/>
</dbReference>
<dbReference type="RefSeq" id="WP_379653304.1">
    <property type="nucleotide sequence ID" value="NZ_JBHTMB010000287.1"/>
</dbReference>
<name>A0ABW3VQE7_9PSEU</name>
<dbReference type="PANTHER" id="PTHR43669">
    <property type="entry name" value="5-KETO-D-GLUCONATE 5-REDUCTASE"/>
    <property type="match status" value="1"/>
</dbReference>
<evidence type="ECO:0000313" key="6">
    <source>
        <dbReference type="Proteomes" id="UP001597182"/>
    </source>
</evidence>
<comment type="similarity">
    <text evidence="1 3">Belongs to the short-chain dehydrogenases/reductases (SDR) family.</text>
</comment>
<keyword evidence="6" id="KW-1185">Reference proteome</keyword>
<dbReference type="PRINTS" id="PR00081">
    <property type="entry name" value="GDHRDH"/>
</dbReference>
<reference evidence="6" key="1">
    <citation type="journal article" date="2019" name="Int. J. Syst. Evol. Microbiol.">
        <title>The Global Catalogue of Microorganisms (GCM) 10K type strain sequencing project: providing services to taxonomists for standard genome sequencing and annotation.</title>
        <authorList>
            <consortium name="The Broad Institute Genomics Platform"/>
            <consortium name="The Broad Institute Genome Sequencing Center for Infectious Disease"/>
            <person name="Wu L."/>
            <person name="Ma J."/>
        </authorList>
    </citation>
    <scope>NUCLEOTIDE SEQUENCE [LARGE SCALE GENOMIC DNA]</scope>
    <source>
        <strain evidence="6">CCUG 49018</strain>
    </source>
</reference>
<evidence type="ECO:0000256" key="1">
    <source>
        <dbReference type="ARBA" id="ARBA00006484"/>
    </source>
</evidence>
<dbReference type="PRINTS" id="PR00080">
    <property type="entry name" value="SDRFAMILY"/>
</dbReference>
<dbReference type="Pfam" id="PF00106">
    <property type="entry name" value="adh_short"/>
    <property type="match status" value="1"/>
</dbReference>
<evidence type="ECO:0000256" key="4">
    <source>
        <dbReference type="SAM" id="MobiDB-lite"/>
    </source>
</evidence>